<dbReference type="Proteomes" id="UP001476807">
    <property type="component" value="Unassembled WGS sequence"/>
</dbReference>
<reference evidence="5 6" key="1">
    <citation type="submission" date="2024-06" db="EMBL/GenBank/DDBJ databases">
        <title>Pontibacter populi HYL7-15.</title>
        <authorList>
            <person name="Kim M.K."/>
        </authorList>
    </citation>
    <scope>NUCLEOTIDE SEQUENCE [LARGE SCALE GENOMIC DNA]</scope>
    <source>
        <strain evidence="5 6">HYL7-15</strain>
    </source>
</reference>
<dbReference type="InterPro" id="IPR018060">
    <property type="entry name" value="HTH_AraC"/>
</dbReference>
<dbReference type="Gene3D" id="1.10.10.60">
    <property type="entry name" value="Homeodomain-like"/>
    <property type="match status" value="1"/>
</dbReference>
<feature type="domain" description="HTH araC/xylS-type" evidence="4">
    <location>
        <begin position="178"/>
        <end position="261"/>
    </location>
</feature>
<keyword evidence="6" id="KW-1185">Reference proteome</keyword>
<dbReference type="EMBL" id="JBEOKT010000006">
    <property type="protein sequence ID" value="MER2997592.1"/>
    <property type="molecule type" value="Genomic_DNA"/>
</dbReference>
<comment type="caution">
    <text evidence="5">The sequence shown here is derived from an EMBL/GenBank/DDBJ whole genome shotgun (WGS) entry which is preliminary data.</text>
</comment>
<evidence type="ECO:0000256" key="1">
    <source>
        <dbReference type="ARBA" id="ARBA00023015"/>
    </source>
</evidence>
<evidence type="ECO:0000313" key="6">
    <source>
        <dbReference type="Proteomes" id="UP001476807"/>
    </source>
</evidence>
<accession>A0ABV1RTY8</accession>
<dbReference type="PANTHER" id="PTHR46796">
    <property type="entry name" value="HTH-TYPE TRANSCRIPTIONAL ACTIVATOR RHAS-RELATED"/>
    <property type="match status" value="1"/>
</dbReference>
<gene>
    <name evidence="5" type="ORF">ABS362_08535</name>
</gene>
<dbReference type="SMART" id="SM00342">
    <property type="entry name" value="HTH_ARAC"/>
    <property type="match status" value="1"/>
</dbReference>
<protein>
    <submittedName>
        <fullName evidence="5">Helix-turn-helix domain-containing protein</fullName>
    </submittedName>
</protein>
<organism evidence="5 6">
    <name type="scientific">Pontibacter populi</name>
    <dbReference type="NCBI Taxonomy" id="890055"/>
    <lineage>
        <taxon>Bacteria</taxon>
        <taxon>Pseudomonadati</taxon>
        <taxon>Bacteroidota</taxon>
        <taxon>Cytophagia</taxon>
        <taxon>Cytophagales</taxon>
        <taxon>Hymenobacteraceae</taxon>
        <taxon>Pontibacter</taxon>
    </lineage>
</organism>
<dbReference type="SUPFAM" id="SSF46689">
    <property type="entry name" value="Homeodomain-like"/>
    <property type="match status" value="1"/>
</dbReference>
<evidence type="ECO:0000313" key="5">
    <source>
        <dbReference type="EMBL" id="MER2997592.1"/>
    </source>
</evidence>
<dbReference type="PROSITE" id="PS01124">
    <property type="entry name" value="HTH_ARAC_FAMILY_2"/>
    <property type="match status" value="1"/>
</dbReference>
<dbReference type="InterPro" id="IPR009057">
    <property type="entry name" value="Homeodomain-like_sf"/>
</dbReference>
<name>A0ABV1RTY8_9BACT</name>
<dbReference type="InterPro" id="IPR046532">
    <property type="entry name" value="DUF6597"/>
</dbReference>
<sequence>MQTKFYKPHVLLQEFINCIMVIHAEIEANSPAVICPYPPAPQNSLFFYINDCISVQKHGDTEFTMQPRSVVVGPMVTRVLLDINKSHKAVRVGFHPGGLHRFLGISMAEMIDDHYDATTVFGNEIAEVNNRLQEAQSFDQIKDVVEQFLLQKVSALKPALPFDKAMLELMRVNGNIPIEQIASLACLSLRQFERVSKERIGIPPKFFARLIRFSKAYRMRENFPELSWTHIAYECGYFDQMHFIRDFKQFAGVAPGIIEKELKQTPVRLQAELRL</sequence>
<evidence type="ECO:0000256" key="3">
    <source>
        <dbReference type="ARBA" id="ARBA00023163"/>
    </source>
</evidence>
<evidence type="ECO:0000256" key="2">
    <source>
        <dbReference type="ARBA" id="ARBA00023125"/>
    </source>
</evidence>
<keyword evidence="2" id="KW-0238">DNA-binding</keyword>
<keyword evidence="1" id="KW-0805">Transcription regulation</keyword>
<dbReference type="Pfam" id="PF20240">
    <property type="entry name" value="DUF6597"/>
    <property type="match status" value="1"/>
</dbReference>
<dbReference type="RefSeq" id="WP_350411996.1">
    <property type="nucleotide sequence ID" value="NZ_JBEOKT010000006.1"/>
</dbReference>
<dbReference type="Pfam" id="PF12833">
    <property type="entry name" value="HTH_18"/>
    <property type="match status" value="1"/>
</dbReference>
<dbReference type="PANTHER" id="PTHR46796:SF13">
    <property type="entry name" value="HTH-TYPE TRANSCRIPTIONAL ACTIVATOR RHAS"/>
    <property type="match status" value="1"/>
</dbReference>
<proteinExistence type="predicted"/>
<keyword evidence="3" id="KW-0804">Transcription</keyword>
<dbReference type="InterPro" id="IPR050204">
    <property type="entry name" value="AraC_XylS_family_regulators"/>
</dbReference>
<evidence type="ECO:0000259" key="4">
    <source>
        <dbReference type="PROSITE" id="PS01124"/>
    </source>
</evidence>